<reference evidence="1 2" key="1">
    <citation type="submission" date="2015-01" db="EMBL/GenBank/DDBJ databases">
        <title>Draft Genome Sequences of Four Bacillus thermoamylovorans Strains, Isolated From Food Products.</title>
        <authorList>
            <person name="Krawcyk A.O."/>
            <person name="Berendsen E.M."/>
            <person name="Eijlander R.T."/>
            <person name="de Jong A."/>
            <person name="Wells-Bennik M."/>
            <person name="Kuipers O.P."/>
        </authorList>
    </citation>
    <scope>NUCLEOTIDE SEQUENCE [LARGE SCALE GENOMIC DNA]</scope>
    <source>
        <strain evidence="1 2">B4167</strain>
    </source>
</reference>
<dbReference type="EMBL" id="JXLU01000017">
    <property type="protein sequence ID" value="KIO74009.1"/>
    <property type="molecule type" value="Genomic_DNA"/>
</dbReference>
<accession>A0ABD4AAJ0</accession>
<dbReference type="AlphaFoldDB" id="A0ABD4AAJ0"/>
<protein>
    <submittedName>
        <fullName evidence="1">Uncharacterized protein</fullName>
    </submittedName>
</protein>
<dbReference type="InterPro" id="IPR058292">
    <property type="entry name" value="DUF7986"/>
</dbReference>
<dbReference type="Proteomes" id="UP000032076">
    <property type="component" value="Unassembled WGS sequence"/>
</dbReference>
<gene>
    <name evidence="1" type="ORF">B4167_1634</name>
</gene>
<evidence type="ECO:0000313" key="2">
    <source>
        <dbReference type="Proteomes" id="UP000032076"/>
    </source>
</evidence>
<proteinExistence type="predicted"/>
<organism evidence="1 2">
    <name type="scientific">Caldibacillus thermoamylovorans</name>
    <dbReference type="NCBI Taxonomy" id="35841"/>
    <lineage>
        <taxon>Bacteria</taxon>
        <taxon>Bacillati</taxon>
        <taxon>Bacillota</taxon>
        <taxon>Bacilli</taxon>
        <taxon>Bacillales</taxon>
        <taxon>Bacillaceae</taxon>
        <taxon>Caldibacillus</taxon>
    </lineage>
</organism>
<name>A0ABD4AAJ0_9BACI</name>
<dbReference type="RefSeq" id="WP_041902003.1">
    <property type="nucleotide sequence ID" value="NZ_JXLT01000036.1"/>
</dbReference>
<comment type="caution">
    <text evidence="1">The sequence shown here is derived from an EMBL/GenBank/DDBJ whole genome shotgun (WGS) entry which is preliminary data.</text>
</comment>
<dbReference type="Pfam" id="PF25948">
    <property type="entry name" value="DUF7986"/>
    <property type="match status" value="1"/>
</dbReference>
<evidence type="ECO:0000313" key="1">
    <source>
        <dbReference type="EMBL" id="KIO74009.1"/>
    </source>
</evidence>
<sequence>MDIVEKYKEYRKIQVGLHNKILEKCISKKDFKESTKRLGIYKNNVMVLESVYEKDVIFDYNTYENIKNGKNSVSAFIELGEETTPQEAELLAAMQEATTSLYEVIECQKENGIILLKDLMGDSDVIFKVIDIGLSETLNENFLLFTRLVHLADFSMTTGLCFIFSINHKQYLLKRSRRLMKKINSGDSSLDRFIAFFHLNRSDGEPMKFNEIK</sequence>